<comment type="catalytic activity">
    <reaction evidence="1 7">
        <text>guanosine(46) in tRNA + S-adenosyl-L-methionine = N(7)-methylguanosine(46) in tRNA + S-adenosyl-L-homocysteine</text>
        <dbReference type="Rhea" id="RHEA:42708"/>
        <dbReference type="Rhea" id="RHEA-COMP:10188"/>
        <dbReference type="Rhea" id="RHEA-COMP:10189"/>
        <dbReference type="ChEBI" id="CHEBI:57856"/>
        <dbReference type="ChEBI" id="CHEBI:59789"/>
        <dbReference type="ChEBI" id="CHEBI:74269"/>
        <dbReference type="ChEBI" id="CHEBI:74480"/>
        <dbReference type="EC" id="2.1.1.33"/>
    </reaction>
</comment>
<dbReference type="InterPro" id="IPR055361">
    <property type="entry name" value="tRNA_methyltr_TrmB_bact"/>
</dbReference>
<feature type="binding site" evidence="7">
    <location>
        <begin position="245"/>
        <end position="248"/>
    </location>
    <ligand>
        <name>substrate</name>
    </ligand>
</feature>
<dbReference type="UniPathway" id="UPA00989"/>
<feature type="binding site" evidence="7">
    <location>
        <position position="97"/>
    </location>
    <ligand>
        <name>S-adenosyl-L-methionine</name>
        <dbReference type="ChEBI" id="CHEBI:59789"/>
    </ligand>
</feature>
<comment type="similarity">
    <text evidence="7">Belongs to the class I-like SAM-binding methyltransferase superfamily. TrmB family.</text>
</comment>
<dbReference type="GO" id="GO:0043527">
    <property type="term" value="C:tRNA methyltransferase complex"/>
    <property type="evidence" value="ECO:0007669"/>
    <property type="project" value="TreeGrafter"/>
</dbReference>
<evidence type="ECO:0000313" key="8">
    <source>
        <dbReference type="EMBL" id="RCL78444.1"/>
    </source>
</evidence>
<evidence type="ECO:0000313" key="9">
    <source>
        <dbReference type="Proteomes" id="UP000252132"/>
    </source>
</evidence>
<dbReference type="EMBL" id="QOQF01000001">
    <property type="protein sequence ID" value="RCL78444.1"/>
    <property type="molecule type" value="Genomic_DNA"/>
</dbReference>
<comment type="pathway">
    <text evidence="7">tRNA modification; N(7)-methylguanine-tRNA biosynthesis.</text>
</comment>
<comment type="caution">
    <text evidence="8">The sequence shown here is derived from an EMBL/GenBank/DDBJ whole genome shotgun (WGS) entry which is preliminary data.</text>
</comment>
<evidence type="ECO:0000256" key="6">
    <source>
        <dbReference type="ARBA" id="ARBA00022694"/>
    </source>
</evidence>
<protein>
    <recommendedName>
        <fullName evidence="7">tRNA (guanine-N(7)-)-methyltransferase</fullName>
        <ecNumber evidence="7">2.1.1.33</ecNumber>
    </recommendedName>
    <alternativeName>
        <fullName evidence="7">tRNA (guanine(46)-N(7))-methyltransferase</fullName>
    </alternativeName>
    <alternativeName>
        <fullName evidence="7">tRNA(m7G46)-methyltransferase</fullName>
    </alternativeName>
</protein>
<evidence type="ECO:0000256" key="1">
    <source>
        <dbReference type="ARBA" id="ARBA00000142"/>
    </source>
</evidence>
<feature type="binding site" evidence="7">
    <location>
        <position position="122"/>
    </location>
    <ligand>
        <name>S-adenosyl-L-methionine</name>
        <dbReference type="ChEBI" id="CHEBI:59789"/>
    </ligand>
</feature>
<feature type="binding site" evidence="7">
    <location>
        <position position="171"/>
    </location>
    <ligand>
        <name>S-adenosyl-L-methionine</name>
        <dbReference type="ChEBI" id="CHEBI:59789"/>
    </ligand>
</feature>
<dbReference type="InterPro" id="IPR029063">
    <property type="entry name" value="SAM-dependent_MTases_sf"/>
</dbReference>
<dbReference type="Pfam" id="PF02390">
    <property type="entry name" value="Methyltransf_4"/>
    <property type="match status" value="1"/>
</dbReference>
<reference evidence="8 9" key="1">
    <citation type="journal article" date="2018" name="Microbiome">
        <title>Fine metagenomic profile of the Mediterranean stratified and mixed water columns revealed by assembly and recruitment.</title>
        <authorList>
            <person name="Haro-Moreno J.M."/>
            <person name="Lopez-Perez M."/>
            <person name="De La Torre J.R."/>
            <person name="Picazo A."/>
            <person name="Camacho A."/>
            <person name="Rodriguez-Valera F."/>
        </authorList>
    </citation>
    <scope>NUCLEOTIDE SEQUENCE [LARGE SCALE GENOMIC DNA]</scope>
    <source>
        <strain evidence="8">MED-G55</strain>
    </source>
</reference>
<accession>A0A368E3H9</accession>
<dbReference type="Gene3D" id="3.40.50.150">
    <property type="entry name" value="Vaccinia Virus protein VP39"/>
    <property type="match status" value="1"/>
</dbReference>
<evidence type="ECO:0000256" key="2">
    <source>
        <dbReference type="ARBA" id="ARBA00003015"/>
    </source>
</evidence>
<evidence type="ECO:0000256" key="7">
    <source>
        <dbReference type="HAMAP-Rule" id="MF_01057"/>
    </source>
</evidence>
<feature type="binding site" evidence="7">
    <location>
        <position position="207"/>
    </location>
    <ligand>
        <name>substrate</name>
    </ligand>
</feature>
<keyword evidence="3 7" id="KW-0489">Methyltransferase</keyword>
<dbReference type="PANTHER" id="PTHR23417:SF14">
    <property type="entry name" value="PENTACOTRIPEPTIDE-REPEAT REGION OF PRORP DOMAIN-CONTAINING PROTEIN"/>
    <property type="match status" value="1"/>
</dbReference>
<dbReference type="InterPro" id="IPR003358">
    <property type="entry name" value="tRNA_(Gua-N-7)_MeTrfase_Trmb"/>
</dbReference>
<keyword evidence="4 7" id="KW-0808">Transferase</keyword>
<dbReference type="Proteomes" id="UP000252132">
    <property type="component" value="Unassembled WGS sequence"/>
</dbReference>
<proteinExistence type="inferred from homology"/>
<keyword evidence="6 7" id="KW-0819">tRNA processing</keyword>
<dbReference type="EC" id="2.1.1.33" evidence="7"/>
<dbReference type="SUPFAM" id="SSF53335">
    <property type="entry name" value="S-adenosyl-L-methionine-dependent methyltransferases"/>
    <property type="match status" value="1"/>
</dbReference>
<comment type="caution">
    <text evidence="7">Lacks conserved residue(s) required for the propagation of feature annotation.</text>
</comment>
<dbReference type="PANTHER" id="PTHR23417">
    <property type="entry name" value="3-DEOXY-D-MANNO-OCTULOSONIC-ACID TRANSFERASE/TRNA GUANINE-N 7 - -METHYLTRANSFERASE"/>
    <property type="match status" value="1"/>
</dbReference>
<organism evidence="8 9">
    <name type="scientific">PS1 clade bacterium</name>
    <dbReference type="NCBI Taxonomy" id="2175152"/>
    <lineage>
        <taxon>Bacteria</taxon>
        <taxon>Pseudomonadati</taxon>
        <taxon>Pseudomonadota</taxon>
        <taxon>Alphaproteobacteria</taxon>
        <taxon>PS1 clade</taxon>
    </lineage>
</organism>
<dbReference type="GO" id="GO:0008176">
    <property type="term" value="F:tRNA (guanine(46)-N7)-methyltransferase activity"/>
    <property type="evidence" value="ECO:0007669"/>
    <property type="project" value="UniProtKB-UniRule"/>
</dbReference>
<feature type="binding site" evidence="7">
    <location>
        <position position="175"/>
    </location>
    <ligand>
        <name>substrate</name>
    </ligand>
</feature>
<dbReference type="AlphaFoldDB" id="A0A368E3H9"/>
<evidence type="ECO:0000256" key="5">
    <source>
        <dbReference type="ARBA" id="ARBA00022691"/>
    </source>
</evidence>
<dbReference type="HAMAP" id="MF_01057">
    <property type="entry name" value="tRNA_methyltr_TrmB"/>
    <property type="match status" value="1"/>
</dbReference>
<gene>
    <name evidence="7" type="primary">trmB</name>
    <name evidence="8" type="ORF">DBW69_00460</name>
</gene>
<dbReference type="PROSITE" id="PS51625">
    <property type="entry name" value="SAM_MT_TRMB"/>
    <property type="match status" value="1"/>
</dbReference>
<name>A0A368E3H9_9PROT</name>
<evidence type="ECO:0000256" key="3">
    <source>
        <dbReference type="ARBA" id="ARBA00022603"/>
    </source>
</evidence>
<sequence>MAGFHGKKPIWSRLSSQRFKSCTYIPVSKKPKTSQETSESDLVRRVFYGRRQGHKLHPKQARLVEDFLPEIRITDLAADPMLAFAPSNFVPEQLVMEIGFGGGEHLAAQAETKPQIGFIGCEPFLNGVAKLLNRIQQQDLQNIRIHDEDARVLIELMPDSCLAAIYLLYPDPWPKKKHHKRRFVNSENLYHIHRLLQPGGMFYFASDIPDYVSWALIHLRNHGGFDWQAQEAADWQHPFEGWVRTRYEEKALAAGRTPTYLRFQQRANIRPGFL</sequence>
<evidence type="ECO:0000256" key="4">
    <source>
        <dbReference type="ARBA" id="ARBA00022679"/>
    </source>
</evidence>
<feature type="binding site" evidence="7">
    <location>
        <position position="149"/>
    </location>
    <ligand>
        <name>S-adenosyl-L-methionine</name>
        <dbReference type="ChEBI" id="CHEBI:59789"/>
    </ligand>
</feature>
<comment type="function">
    <text evidence="2 7">Catalyzes the formation of N(7)-methylguanine at position 46 (m7G46) in tRNA.</text>
</comment>
<keyword evidence="5 7" id="KW-0949">S-adenosyl-L-methionine</keyword>
<dbReference type="NCBIfam" id="TIGR00091">
    <property type="entry name" value="tRNA (guanosine(46)-N7)-methyltransferase TrmB"/>
    <property type="match status" value="1"/>
</dbReference>